<dbReference type="AlphaFoldDB" id="A0A914N2B3"/>
<reference evidence="2" key="1">
    <citation type="submission" date="2022-11" db="UniProtKB">
        <authorList>
            <consortium name="WormBaseParasite"/>
        </authorList>
    </citation>
    <scope>IDENTIFICATION</scope>
</reference>
<name>A0A914N2B3_MELIC</name>
<organism evidence="1 2">
    <name type="scientific">Meloidogyne incognita</name>
    <name type="common">Southern root-knot nematode worm</name>
    <name type="synonym">Oxyuris incognita</name>
    <dbReference type="NCBI Taxonomy" id="6306"/>
    <lineage>
        <taxon>Eukaryota</taxon>
        <taxon>Metazoa</taxon>
        <taxon>Ecdysozoa</taxon>
        <taxon>Nematoda</taxon>
        <taxon>Chromadorea</taxon>
        <taxon>Rhabditida</taxon>
        <taxon>Tylenchina</taxon>
        <taxon>Tylenchomorpha</taxon>
        <taxon>Tylenchoidea</taxon>
        <taxon>Meloidogynidae</taxon>
        <taxon>Meloidogyninae</taxon>
        <taxon>Meloidogyne</taxon>
        <taxon>Meloidogyne incognita group</taxon>
    </lineage>
</organism>
<dbReference type="Proteomes" id="UP000887563">
    <property type="component" value="Unplaced"/>
</dbReference>
<dbReference type="WBParaSite" id="Minc3s03078g32686">
    <property type="protein sequence ID" value="Minc3s03078g32686"/>
    <property type="gene ID" value="Minc3s03078g32686"/>
</dbReference>
<evidence type="ECO:0000313" key="2">
    <source>
        <dbReference type="WBParaSite" id="Minc3s03078g32686"/>
    </source>
</evidence>
<evidence type="ECO:0000313" key="1">
    <source>
        <dbReference type="Proteomes" id="UP000887563"/>
    </source>
</evidence>
<proteinExistence type="predicted"/>
<keyword evidence="1" id="KW-1185">Reference proteome</keyword>
<sequence>MKIYIRVKKMLNNLKLKKILTKFKLKCSCGEEKSKFYILWSNREKTCEDFEFIKEQSTCKEIVQYWEQRHEKNTTPIRYVDNFNNEYALKTPDWKLSGQKKKTLMDSSPARKTAVRQIFATEENFIQDKKNKNEYIINKLNDLNFETPVKTTLKNAINNELNCSINTKEEEFKFQQGLGQAAALVDSFKEFIGEEENNDVVKISKRKNKGKFHQCF</sequence>
<protein>
    <submittedName>
        <fullName evidence="2">Uncharacterized protein</fullName>
    </submittedName>
</protein>
<accession>A0A914N2B3</accession>